<dbReference type="RefSeq" id="WP_345121496.1">
    <property type="nucleotide sequence ID" value="NZ_BAABAT010000002.1"/>
</dbReference>
<dbReference type="InterPro" id="IPR013149">
    <property type="entry name" value="ADH-like_C"/>
</dbReference>
<dbReference type="EMBL" id="BAABAT010000002">
    <property type="protein sequence ID" value="GAA4244737.1"/>
    <property type="molecule type" value="Genomic_DNA"/>
</dbReference>
<keyword evidence="2" id="KW-0560">Oxidoreductase</keyword>
<dbReference type="InterPro" id="IPR013154">
    <property type="entry name" value="ADH-like_N"/>
</dbReference>
<evidence type="ECO:0000313" key="4">
    <source>
        <dbReference type="EMBL" id="GAA4244737.1"/>
    </source>
</evidence>
<dbReference type="InterPro" id="IPR011032">
    <property type="entry name" value="GroES-like_sf"/>
</dbReference>
<accession>A0ABP8CXV5</accession>
<protein>
    <submittedName>
        <fullName evidence="4">Zinc-binding dehydrogenase</fullName>
    </submittedName>
</protein>
<feature type="domain" description="Enoyl reductase (ER)" evidence="3">
    <location>
        <begin position="11"/>
        <end position="329"/>
    </location>
</feature>
<keyword evidence="5" id="KW-1185">Reference proteome</keyword>
<proteinExistence type="predicted"/>
<gene>
    <name evidence="4" type="ORF">GCM10022255_008970</name>
</gene>
<dbReference type="PANTHER" id="PTHR48106:SF2">
    <property type="entry name" value="ZN2+-BINDING DEHYDROGENASE"/>
    <property type="match status" value="1"/>
</dbReference>
<dbReference type="InterPro" id="IPR036291">
    <property type="entry name" value="NAD(P)-bd_dom_sf"/>
</dbReference>
<dbReference type="PANTHER" id="PTHR48106">
    <property type="entry name" value="QUINONE OXIDOREDUCTASE PIG3-RELATED"/>
    <property type="match status" value="1"/>
</dbReference>
<evidence type="ECO:0000256" key="1">
    <source>
        <dbReference type="ARBA" id="ARBA00022857"/>
    </source>
</evidence>
<dbReference type="Pfam" id="PF00107">
    <property type="entry name" value="ADH_zinc_N"/>
    <property type="match status" value="1"/>
</dbReference>
<keyword evidence="1" id="KW-0521">NADP</keyword>
<sequence length="332" mass="34084">MVRRVVYESPGTPADVLRVQSGGEPASPGSGQLLVRVTTFPIHPGDLMAIESADANALRVAGVEATGIVEAVGAGVVKPGVDVGSRVTVFLHPGAWSEYLTVPSEFAVPVPDGVGTDVAAMMLVNPLTVVMLRRAVEATGAAGYNGVFLQSAAGSSVGRLMTAAAEHHGMALVNLVRTDEGADRLKHSFPATPVVATSRPNWPHDVRTLVAGRPLTAALDPVGGRLAGDLLGLLSPGGTLITYGALAKQPIALHAATLLGNALTVRGVTINRWVATTSPEQRDWDVTTAVAIAEALGNAFVVAGRYPVADIAAAADHAVRPGKTGTVLVEFD</sequence>
<dbReference type="SUPFAM" id="SSF51735">
    <property type="entry name" value="NAD(P)-binding Rossmann-fold domains"/>
    <property type="match status" value="1"/>
</dbReference>
<dbReference type="Gene3D" id="3.90.180.10">
    <property type="entry name" value="Medium-chain alcohol dehydrogenases, catalytic domain"/>
    <property type="match status" value="1"/>
</dbReference>
<name>A0ABP8CXV5_9ACTN</name>
<evidence type="ECO:0000313" key="5">
    <source>
        <dbReference type="Proteomes" id="UP001500620"/>
    </source>
</evidence>
<organism evidence="4 5">
    <name type="scientific">Dactylosporangium darangshiense</name>
    <dbReference type="NCBI Taxonomy" id="579108"/>
    <lineage>
        <taxon>Bacteria</taxon>
        <taxon>Bacillati</taxon>
        <taxon>Actinomycetota</taxon>
        <taxon>Actinomycetes</taxon>
        <taxon>Micromonosporales</taxon>
        <taxon>Micromonosporaceae</taxon>
        <taxon>Dactylosporangium</taxon>
    </lineage>
</organism>
<dbReference type="Gene3D" id="3.40.50.720">
    <property type="entry name" value="NAD(P)-binding Rossmann-like Domain"/>
    <property type="match status" value="1"/>
</dbReference>
<dbReference type="SMART" id="SM00829">
    <property type="entry name" value="PKS_ER"/>
    <property type="match status" value="1"/>
</dbReference>
<evidence type="ECO:0000256" key="2">
    <source>
        <dbReference type="ARBA" id="ARBA00023002"/>
    </source>
</evidence>
<dbReference type="Pfam" id="PF08240">
    <property type="entry name" value="ADH_N"/>
    <property type="match status" value="1"/>
</dbReference>
<comment type="caution">
    <text evidence="4">The sequence shown here is derived from an EMBL/GenBank/DDBJ whole genome shotgun (WGS) entry which is preliminary data.</text>
</comment>
<evidence type="ECO:0000259" key="3">
    <source>
        <dbReference type="SMART" id="SM00829"/>
    </source>
</evidence>
<reference evidence="5" key="1">
    <citation type="journal article" date="2019" name="Int. J. Syst. Evol. Microbiol.">
        <title>The Global Catalogue of Microorganisms (GCM) 10K type strain sequencing project: providing services to taxonomists for standard genome sequencing and annotation.</title>
        <authorList>
            <consortium name="The Broad Institute Genomics Platform"/>
            <consortium name="The Broad Institute Genome Sequencing Center for Infectious Disease"/>
            <person name="Wu L."/>
            <person name="Ma J."/>
        </authorList>
    </citation>
    <scope>NUCLEOTIDE SEQUENCE [LARGE SCALE GENOMIC DNA]</scope>
    <source>
        <strain evidence="5">JCM 17441</strain>
    </source>
</reference>
<dbReference type="Proteomes" id="UP001500620">
    <property type="component" value="Unassembled WGS sequence"/>
</dbReference>
<dbReference type="SUPFAM" id="SSF50129">
    <property type="entry name" value="GroES-like"/>
    <property type="match status" value="1"/>
</dbReference>
<dbReference type="InterPro" id="IPR020843">
    <property type="entry name" value="ER"/>
</dbReference>